<sequence length="227" mass="26277">MSQNRGPEITFGDVSFVEFVDSQFYEDRKFAHVMQPWKTVYHAGRDVMFSGIDTPYETSRHGLTTRAIDDTEENFIAELTKLGGGHIRRIRTLILVRRVENARTGEVSWESDLLNDRQVGMMNSQGMTEKRRKELITTWRDNYLTIDNEENIILFQSEQQYGRNEFIVDRKIFADVDFRARDLEFIDQQRKIAALTSQEAEKPIETVLVDEASTADASDVMAQGIIR</sequence>
<organism evidence="1">
    <name type="scientific">marine sediment metagenome</name>
    <dbReference type="NCBI Taxonomy" id="412755"/>
    <lineage>
        <taxon>unclassified sequences</taxon>
        <taxon>metagenomes</taxon>
        <taxon>ecological metagenomes</taxon>
    </lineage>
</organism>
<gene>
    <name evidence="1" type="ORF">LCGC14_1748280</name>
</gene>
<dbReference type="EMBL" id="LAZR01016090">
    <property type="protein sequence ID" value="KKM06014.1"/>
    <property type="molecule type" value="Genomic_DNA"/>
</dbReference>
<comment type="caution">
    <text evidence="1">The sequence shown here is derived from an EMBL/GenBank/DDBJ whole genome shotgun (WGS) entry which is preliminary data.</text>
</comment>
<dbReference type="AlphaFoldDB" id="A0A0F9H4P6"/>
<reference evidence="1" key="1">
    <citation type="journal article" date="2015" name="Nature">
        <title>Complex archaea that bridge the gap between prokaryotes and eukaryotes.</title>
        <authorList>
            <person name="Spang A."/>
            <person name="Saw J.H."/>
            <person name="Jorgensen S.L."/>
            <person name="Zaremba-Niedzwiedzka K."/>
            <person name="Martijn J."/>
            <person name="Lind A.E."/>
            <person name="van Eijk R."/>
            <person name="Schleper C."/>
            <person name="Guy L."/>
            <person name="Ettema T.J."/>
        </authorList>
    </citation>
    <scope>NUCLEOTIDE SEQUENCE</scope>
</reference>
<evidence type="ECO:0000313" key="1">
    <source>
        <dbReference type="EMBL" id="KKM06014.1"/>
    </source>
</evidence>
<name>A0A0F9H4P6_9ZZZZ</name>
<protein>
    <submittedName>
        <fullName evidence="1">Uncharacterized protein</fullName>
    </submittedName>
</protein>
<proteinExistence type="predicted"/>
<accession>A0A0F9H4P6</accession>